<proteinExistence type="predicted"/>
<feature type="compositionally biased region" description="Basic and acidic residues" evidence="1">
    <location>
        <begin position="71"/>
        <end position="84"/>
    </location>
</feature>
<dbReference type="AlphaFoldDB" id="A0A6A6FXS6"/>
<evidence type="ECO:0000256" key="1">
    <source>
        <dbReference type="SAM" id="MobiDB-lite"/>
    </source>
</evidence>
<sequence>MARSNNANASRNANKKSASGAARRNTSVAKAKSASIKSKKTATKTKVPQEGVTKKAIKKPAATTAFNKKTRGADREEPYDKNPFFHERKGAANQKSALIAAQDGTHQHVTLSISGDGVNAEPIVGYEGYHTVIEIISRKPFSIHETQLLSGFHSDGLTLVVNKHAGFPFMRLPKEIMNMIIAVIIDQGDVCVYPTGKTRNTRDTVGPALLKVKNRFLRSLVAPMFYGTRSFYFHEAEGALKFFDSVGPHATHIRNIKIGVMSGKQTGKLFDKLMSGDCKMTTESVVDEIDLRALIHSATWAIAGKGVTEENFNAVMRTIVIGTCERCQSGQPGAYNCFCLHWQEIRERFSTRMTAWFEEQKTWLTTKEGNKLRIDMKM</sequence>
<keyword evidence="3" id="KW-1185">Reference proteome</keyword>
<gene>
    <name evidence="2" type="ORF">BDZ85DRAFT_286483</name>
</gene>
<feature type="region of interest" description="Disordered" evidence="1">
    <location>
        <begin position="1"/>
        <end position="84"/>
    </location>
</feature>
<dbReference type="EMBL" id="ML992558">
    <property type="protein sequence ID" value="KAF2218286.1"/>
    <property type="molecule type" value="Genomic_DNA"/>
</dbReference>
<evidence type="ECO:0000313" key="3">
    <source>
        <dbReference type="Proteomes" id="UP000799538"/>
    </source>
</evidence>
<dbReference type="Proteomes" id="UP000799538">
    <property type="component" value="Unassembled WGS sequence"/>
</dbReference>
<organism evidence="2 3">
    <name type="scientific">Elsinoe ampelina</name>
    <dbReference type="NCBI Taxonomy" id="302913"/>
    <lineage>
        <taxon>Eukaryota</taxon>
        <taxon>Fungi</taxon>
        <taxon>Dikarya</taxon>
        <taxon>Ascomycota</taxon>
        <taxon>Pezizomycotina</taxon>
        <taxon>Dothideomycetes</taxon>
        <taxon>Dothideomycetidae</taxon>
        <taxon>Myriangiales</taxon>
        <taxon>Elsinoaceae</taxon>
        <taxon>Elsinoe</taxon>
    </lineage>
</organism>
<name>A0A6A6FXS6_9PEZI</name>
<protein>
    <submittedName>
        <fullName evidence="2">Uncharacterized protein</fullName>
    </submittedName>
</protein>
<reference evidence="3" key="1">
    <citation type="journal article" date="2020" name="Stud. Mycol.">
        <title>101 Dothideomycetes genomes: A test case for predicting lifestyles and emergence of pathogens.</title>
        <authorList>
            <person name="Haridas S."/>
            <person name="Albert R."/>
            <person name="Binder M."/>
            <person name="Bloem J."/>
            <person name="LaButti K."/>
            <person name="Salamov A."/>
            <person name="Andreopoulos B."/>
            <person name="Baker S."/>
            <person name="Barry K."/>
            <person name="Bills G."/>
            <person name="Bluhm B."/>
            <person name="Cannon C."/>
            <person name="Castanera R."/>
            <person name="Culley D."/>
            <person name="Daum C."/>
            <person name="Ezra D."/>
            <person name="Gonzalez J."/>
            <person name="Henrissat B."/>
            <person name="Kuo A."/>
            <person name="Liang C."/>
            <person name="Lipzen A."/>
            <person name="Lutzoni F."/>
            <person name="Magnuson J."/>
            <person name="Mondo S."/>
            <person name="Nolan M."/>
            <person name="Ohm R."/>
            <person name="Pangilinan J."/>
            <person name="Park H.-J."/>
            <person name="Ramirez L."/>
            <person name="Alfaro M."/>
            <person name="Sun H."/>
            <person name="Tritt A."/>
            <person name="Yoshinaga Y."/>
            <person name="Zwiers L.-H."/>
            <person name="Turgeon B."/>
            <person name="Goodwin S."/>
            <person name="Spatafora J."/>
            <person name="Crous P."/>
            <person name="Grigoriev I."/>
        </authorList>
    </citation>
    <scope>NUCLEOTIDE SEQUENCE [LARGE SCALE GENOMIC DNA]</scope>
    <source>
        <strain evidence="3">CECT 20119</strain>
    </source>
</reference>
<feature type="compositionally biased region" description="Low complexity" evidence="1">
    <location>
        <begin position="1"/>
        <end position="36"/>
    </location>
</feature>
<dbReference type="OrthoDB" id="5383585at2759"/>
<evidence type="ECO:0000313" key="2">
    <source>
        <dbReference type="EMBL" id="KAF2218286.1"/>
    </source>
</evidence>
<accession>A0A6A6FXS6</accession>